<evidence type="ECO:0000256" key="1">
    <source>
        <dbReference type="SAM" id="Phobius"/>
    </source>
</evidence>
<organism evidence="2 3">
    <name type="scientific">Nocardioides marinisabuli</name>
    <dbReference type="NCBI Taxonomy" id="419476"/>
    <lineage>
        <taxon>Bacteria</taxon>
        <taxon>Bacillati</taxon>
        <taxon>Actinomycetota</taxon>
        <taxon>Actinomycetes</taxon>
        <taxon>Propionibacteriales</taxon>
        <taxon>Nocardioidaceae</taxon>
        <taxon>Nocardioides</taxon>
    </lineage>
</organism>
<keyword evidence="3" id="KW-1185">Reference proteome</keyword>
<accession>A0A7Y9F3E4</accession>
<name>A0A7Y9F3E4_9ACTN</name>
<reference evidence="2 3" key="1">
    <citation type="submission" date="2020-07" db="EMBL/GenBank/DDBJ databases">
        <title>Sequencing the genomes of 1000 actinobacteria strains.</title>
        <authorList>
            <person name="Klenk H.-P."/>
        </authorList>
    </citation>
    <scope>NUCLEOTIDE SEQUENCE [LARGE SCALE GENOMIC DNA]</scope>
    <source>
        <strain evidence="2 3">DSM 18965</strain>
    </source>
</reference>
<feature type="transmembrane region" description="Helical" evidence="1">
    <location>
        <begin position="53"/>
        <end position="73"/>
    </location>
</feature>
<sequence>MAATALVLLAVATSIVLGTAGWFAVGFATMTDCTNSYSCSPAGCPPCAATGRWINAGGLAQWALAATGVAVLVRARGRRRPLKLAAAGALLLSLSVLAVVLSTTLAQSSYCRPGTPGYADSYCAGKRTAEWWTPPLCCRGVMAKRGSRQIRLAAGARVAADQRTPPRTGPNDEN</sequence>
<dbReference type="RefSeq" id="WP_179616441.1">
    <property type="nucleotide sequence ID" value="NZ_CP059163.1"/>
</dbReference>
<dbReference type="AlphaFoldDB" id="A0A7Y9F3E4"/>
<dbReference type="EMBL" id="JACCBE010000001">
    <property type="protein sequence ID" value="NYD58902.1"/>
    <property type="molecule type" value="Genomic_DNA"/>
</dbReference>
<keyword evidence="1" id="KW-0472">Membrane</keyword>
<feature type="transmembrane region" description="Helical" evidence="1">
    <location>
        <begin position="85"/>
        <end position="106"/>
    </location>
</feature>
<proteinExistence type="predicted"/>
<comment type="caution">
    <text evidence="2">The sequence shown here is derived from an EMBL/GenBank/DDBJ whole genome shotgun (WGS) entry which is preliminary data.</text>
</comment>
<protein>
    <submittedName>
        <fullName evidence="2">Uncharacterized protein</fullName>
    </submittedName>
</protein>
<gene>
    <name evidence="2" type="ORF">BKA08_003140</name>
</gene>
<dbReference type="Proteomes" id="UP000516957">
    <property type="component" value="Unassembled WGS sequence"/>
</dbReference>
<keyword evidence="1" id="KW-0812">Transmembrane</keyword>
<evidence type="ECO:0000313" key="3">
    <source>
        <dbReference type="Proteomes" id="UP000516957"/>
    </source>
</evidence>
<evidence type="ECO:0000313" key="2">
    <source>
        <dbReference type="EMBL" id="NYD58902.1"/>
    </source>
</evidence>
<keyword evidence="1" id="KW-1133">Transmembrane helix</keyword>